<reference evidence="1 2" key="1">
    <citation type="submission" date="2020-07" db="EMBL/GenBank/DDBJ databases">
        <title>Sequencing the genomes of 1000 actinobacteria strains.</title>
        <authorList>
            <person name="Klenk H.-P."/>
        </authorList>
    </citation>
    <scope>NUCLEOTIDE SEQUENCE [LARGE SCALE GENOMIC DNA]</scope>
    <source>
        <strain evidence="1 2">DSM 19970</strain>
    </source>
</reference>
<keyword evidence="2" id="KW-1185">Reference proteome</keyword>
<accession>A0A7Y9ZDS9</accession>
<protein>
    <submittedName>
        <fullName evidence="1">Uncharacterized protein</fullName>
    </submittedName>
</protein>
<gene>
    <name evidence="1" type="ORF">BKA03_002517</name>
</gene>
<dbReference type="AlphaFoldDB" id="A0A7Y9ZDS9"/>
<dbReference type="Proteomes" id="UP000547973">
    <property type="component" value="Unassembled WGS sequence"/>
</dbReference>
<evidence type="ECO:0000313" key="2">
    <source>
        <dbReference type="Proteomes" id="UP000547973"/>
    </source>
</evidence>
<name>A0A7Y9ZDS9_9MICO</name>
<organism evidence="1 2">
    <name type="scientific">Demequina lutea</name>
    <dbReference type="NCBI Taxonomy" id="431489"/>
    <lineage>
        <taxon>Bacteria</taxon>
        <taxon>Bacillati</taxon>
        <taxon>Actinomycetota</taxon>
        <taxon>Actinomycetes</taxon>
        <taxon>Micrococcales</taxon>
        <taxon>Demequinaceae</taxon>
        <taxon>Demequina</taxon>
    </lineage>
</organism>
<comment type="caution">
    <text evidence="1">The sequence shown here is derived from an EMBL/GenBank/DDBJ whole genome shotgun (WGS) entry which is preliminary data.</text>
</comment>
<sequence length="170" mass="18250">MRGGNTFSEPGNEGPVAEPAHWSLCRSSDAVDAEDVGALAVPLPAFTETTDCLLTLLAPAQVSWGMAVGRAISGHTKLAIECSLVLAGVARQRPDPVTDLHGAACARSSFSGRASVDIWDTIDPVATYDFDPNVCRIRWQAYDYQVDGSIMEHQRHGTPHHMVVPLLLVT</sequence>
<dbReference type="EMBL" id="JACBZO010000001">
    <property type="protein sequence ID" value="NYI42398.1"/>
    <property type="molecule type" value="Genomic_DNA"/>
</dbReference>
<dbReference type="RefSeq" id="WP_062074232.1">
    <property type="nucleotide sequence ID" value="NZ_JACBZO010000001.1"/>
</dbReference>
<proteinExistence type="predicted"/>
<evidence type="ECO:0000313" key="1">
    <source>
        <dbReference type="EMBL" id="NYI42398.1"/>
    </source>
</evidence>